<sequence length="259" mass="27774">MTMGPFISDTFQLLLRHIRTTLRIPIWILVTLVQPVIWLALYGQLFRRIVDLPGFQVASYIDFLTPGVVIMTAFFGSAWSGMGLLSDLNEGVMSRLLATPVSRGAIIAARVLHAALTVVVQSSLILALGFVLGASFANGLVGSLAVVLVAALLGSGFSAISNGLALLTRREETLISVVNFFGLPLTFLSSAFIASVLMPGWIRSVARFNPVNWAVEAAREAVLGSDWTMVLGRASLLALFAVVCGVFATRAFVAYQRSL</sequence>
<dbReference type="Pfam" id="PF01061">
    <property type="entry name" value="ABC2_membrane"/>
    <property type="match status" value="1"/>
</dbReference>
<dbReference type="PIRSF" id="PIRSF006648">
    <property type="entry name" value="DrrB"/>
    <property type="match status" value="1"/>
</dbReference>
<keyword evidence="3 5" id="KW-1133">Transmembrane helix</keyword>
<accession>A0AA41WB96</accession>
<dbReference type="GO" id="GO:0140359">
    <property type="term" value="F:ABC-type transporter activity"/>
    <property type="evidence" value="ECO:0007669"/>
    <property type="project" value="InterPro"/>
</dbReference>
<dbReference type="EMBL" id="JAMSLR010000006">
    <property type="protein sequence ID" value="MCM8749457.1"/>
    <property type="molecule type" value="Genomic_DNA"/>
</dbReference>
<evidence type="ECO:0000259" key="6">
    <source>
        <dbReference type="PROSITE" id="PS51012"/>
    </source>
</evidence>
<dbReference type="InterPro" id="IPR000412">
    <property type="entry name" value="ABC_2_transport"/>
</dbReference>
<comment type="similarity">
    <text evidence="5">Belongs to the ABC-2 integral membrane protein family.</text>
</comment>
<feature type="domain" description="ABC transmembrane type-2" evidence="6">
    <location>
        <begin position="26"/>
        <end position="255"/>
    </location>
</feature>
<organism evidence="7 8">
    <name type="scientific">Thermalbibacter longus</name>
    <dbReference type="NCBI Taxonomy" id="2951981"/>
    <lineage>
        <taxon>Bacteria</taxon>
        <taxon>Pseudomonadati</taxon>
        <taxon>Thermomicrobiota</taxon>
        <taxon>Thermomicrobia</taxon>
        <taxon>Thermomicrobiales</taxon>
        <taxon>Thermomicrobiaceae</taxon>
        <taxon>Thermalbibacter</taxon>
    </lineage>
</organism>
<dbReference type="AlphaFoldDB" id="A0AA41WB96"/>
<feature type="transmembrane region" description="Helical" evidence="5">
    <location>
        <begin position="107"/>
        <end position="132"/>
    </location>
</feature>
<dbReference type="PROSITE" id="PS51012">
    <property type="entry name" value="ABC_TM2"/>
    <property type="match status" value="1"/>
</dbReference>
<reference evidence="7" key="1">
    <citation type="submission" date="2022-06" db="EMBL/GenBank/DDBJ databases">
        <title>CFH 74404 Thermomicrobiaceae sp.</title>
        <authorList>
            <person name="Ming H."/>
            <person name="Li W.-J."/>
            <person name="Zhao Z."/>
        </authorList>
    </citation>
    <scope>NUCLEOTIDE SEQUENCE</scope>
    <source>
        <strain evidence="7">CFH 74404</strain>
    </source>
</reference>
<dbReference type="GO" id="GO:0043190">
    <property type="term" value="C:ATP-binding cassette (ABC) transporter complex"/>
    <property type="evidence" value="ECO:0007669"/>
    <property type="project" value="InterPro"/>
</dbReference>
<feature type="transmembrane region" description="Helical" evidence="5">
    <location>
        <begin position="234"/>
        <end position="253"/>
    </location>
</feature>
<feature type="transmembrane region" description="Helical" evidence="5">
    <location>
        <begin position="63"/>
        <end position="86"/>
    </location>
</feature>
<keyword evidence="5" id="KW-0813">Transport</keyword>
<name>A0AA41WB96_9BACT</name>
<evidence type="ECO:0000313" key="7">
    <source>
        <dbReference type="EMBL" id="MCM8749457.1"/>
    </source>
</evidence>
<keyword evidence="4 5" id="KW-0472">Membrane</keyword>
<evidence type="ECO:0000256" key="1">
    <source>
        <dbReference type="ARBA" id="ARBA00004141"/>
    </source>
</evidence>
<keyword evidence="5" id="KW-1003">Cell membrane</keyword>
<protein>
    <recommendedName>
        <fullName evidence="5">Transport permease protein</fullName>
    </recommendedName>
</protein>
<keyword evidence="2 5" id="KW-0812">Transmembrane</keyword>
<gene>
    <name evidence="7" type="ORF">NET02_09885</name>
</gene>
<evidence type="ECO:0000256" key="3">
    <source>
        <dbReference type="ARBA" id="ARBA00022989"/>
    </source>
</evidence>
<feature type="transmembrane region" description="Helical" evidence="5">
    <location>
        <begin position="180"/>
        <end position="202"/>
    </location>
</feature>
<dbReference type="Proteomes" id="UP001165306">
    <property type="component" value="Unassembled WGS sequence"/>
</dbReference>
<dbReference type="PANTHER" id="PTHR43229">
    <property type="entry name" value="NODULATION PROTEIN J"/>
    <property type="match status" value="1"/>
</dbReference>
<evidence type="ECO:0000256" key="4">
    <source>
        <dbReference type="ARBA" id="ARBA00023136"/>
    </source>
</evidence>
<comment type="caution">
    <text evidence="7">The sequence shown here is derived from an EMBL/GenBank/DDBJ whole genome shotgun (WGS) entry which is preliminary data.</text>
</comment>
<dbReference type="PANTHER" id="PTHR43229:SF2">
    <property type="entry name" value="NODULATION PROTEIN J"/>
    <property type="match status" value="1"/>
</dbReference>
<dbReference type="InterPro" id="IPR013525">
    <property type="entry name" value="ABC2_TM"/>
</dbReference>
<evidence type="ECO:0000256" key="2">
    <source>
        <dbReference type="ARBA" id="ARBA00022692"/>
    </source>
</evidence>
<keyword evidence="8" id="KW-1185">Reference proteome</keyword>
<comment type="subcellular location">
    <subcellularLocation>
        <location evidence="5">Cell membrane</location>
        <topology evidence="5">Multi-pass membrane protein</topology>
    </subcellularLocation>
    <subcellularLocation>
        <location evidence="1">Membrane</location>
        <topology evidence="1">Multi-pass membrane protein</topology>
    </subcellularLocation>
</comment>
<evidence type="ECO:0000313" key="8">
    <source>
        <dbReference type="Proteomes" id="UP001165306"/>
    </source>
</evidence>
<feature type="transmembrane region" description="Helical" evidence="5">
    <location>
        <begin position="144"/>
        <end position="168"/>
    </location>
</feature>
<proteinExistence type="inferred from homology"/>
<feature type="transmembrane region" description="Helical" evidence="5">
    <location>
        <begin position="21"/>
        <end position="43"/>
    </location>
</feature>
<dbReference type="InterPro" id="IPR051784">
    <property type="entry name" value="Nod_factor_ABC_transporter"/>
</dbReference>
<evidence type="ECO:0000256" key="5">
    <source>
        <dbReference type="RuleBase" id="RU361157"/>
    </source>
</evidence>
<dbReference type="InterPro" id="IPR047817">
    <property type="entry name" value="ABC2_TM_bact-type"/>
</dbReference>